<keyword evidence="2" id="KW-1185">Reference proteome</keyword>
<proteinExistence type="predicted"/>
<dbReference type="EMBL" id="CBTN010000055">
    <property type="protein sequence ID" value="CDH58354.1"/>
    <property type="molecule type" value="Genomic_DNA"/>
</dbReference>
<reference evidence="1" key="1">
    <citation type="submission" date="2013-08" db="EMBL/GenBank/DDBJ databases">
        <title>Gene expansion shapes genome architecture in the human pathogen Lichtheimia corymbifera: an evolutionary genomics analysis in the ancient terrestrial Mucorales (Mucoromycotina).</title>
        <authorList>
            <person name="Schwartze V.U."/>
            <person name="Winter S."/>
            <person name="Shelest E."/>
            <person name="Marcet-Houben M."/>
            <person name="Horn F."/>
            <person name="Wehner S."/>
            <person name="Hoffmann K."/>
            <person name="Riege K."/>
            <person name="Sammeth M."/>
            <person name="Nowrousian M."/>
            <person name="Valiante V."/>
            <person name="Linde J."/>
            <person name="Jacobsen I.D."/>
            <person name="Marz M."/>
            <person name="Brakhage A.A."/>
            <person name="Gabaldon T."/>
            <person name="Bocker S."/>
            <person name="Voigt K."/>
        </authorList>
    </citation>
    <scope>NUCLEOTIDE SEQUENCE [LARGE SCALE GENOMIC DNA]</scope>
    <source>
        <strain evidence="1">FSU 9682</strain>
    </source>
</reference>
<organism evidence="1 2">
    <name type="scientific">Lichtheimia corymbifera JMRC:FSU:9682</name>
    <dbReference type="NCBI Taxonomy" id="1263082"/>
    <lineage>
        <taxon>Eukaryota</taxon>
        <taxon>Fungi</taxon>
        <taxon>Fungi incertae sedis</taxon>
        <taxon>Mucoromycota</taxon>
        <taxon>Mucoromycotina</taxon>
        <taxon>Mucoromycetes</taxon>
        <taxon>Mucorales</taxon>
        <taxon>Lichtheimiaceae</taxon>
        <taxon>Lichtheimia</taxon>
    </lineage>
</organism>
<dbReference type="AlphaFoldDB" id="A0A068S7T3"/>
<sequence length="265" mass="29916">MKHGFFINTKLISMTKSILCESFRFERVSTSTLSLFPFPPPILNCCPIQLQLQPANNRPASTHHVNPTTALILLSLTEWQVHGVCSPRQHPRFLTLHLLLYNPRPQSNVTIFIPAVAISKVFTVTNNIHSPVTLLQHTLLHSSLSRPNAAAVAIINVFYSIVSSYLQQFVLIHMGSNGSDAISTIGSTATQAICTWLSYNGRKRQEGIDQHPDGRREHTSSDHMDIFNQHIGFDGWMKSSAKWDTLECCFGYLARRQQERSWEYG</sequence>
<dbReference type="VEuPathDB" id="FungiDB:LCOR_09218.1"/>
<name>A0A068S7T3_9FUNG</name>
<accession>A0A068S7T3</accession>
<evidence type="ECO:0000313" key="2">
    <source>
        <dbReference type="Proteomes" id="UP000027586"/>
    </source>
</evidence>
<evidence type="ECO:0000313" key="1">
    <source>
        <dbReference type="EMBL" id="CDH58354.1"/>
    </source>
</evidence>
<dbReference type="Proteomes" id="UP000027586">
    <property type="component" value="Unassembled WGS sequence"/>
</dbReference>
<protein>
    <submittedName>
        <fullName evidence="1">Uncharacterized protein</fullName>
    </submittedName>
</protein>
<comment type="caution">
    <text evidence="1">The sequence shown here is derived from an EMBL/GenBank/DDBJ whole genome shotgun (WGS) entry which is preliminary data.</text>
</comment>
<gene>
    <name evidence="1" type="ORF">LCOR_09218.1</name>
</gene>